<dbReference type="EMBL" id="VFQC01000001">
    <property type="protein sequence ID" value="TQN31726.1"/>
    <property type="molecule type" value="Genomic_DNA"/>
</dbReference>
<accession>A0A543NIS3</accession>
<gene>
    <name evidence="1" type="ORF">FHX37_1646</name>
</gene>
<evidence type="ECO:0000313" key="1">
    <source>
        <dbReference type="EMBL" id="TQN31726.1"/>
    </source>
</evidence>
<dbReference type="InterPro" id="IPR015057">
    <property type="entry name" value="Rv2632c-like"/>
</dbReference>
<reference evidence="1 2" key="1">
    <citation type="submission" date="2019-06" db="EMBL/GenBank/DDBJ databases">
        <title>Sequencing the genomes of 1000 actinobacteria strains.</title>
        <authorList>
            <person name="Klenk H.-P."/>
        </authorList>
    </citation>
    <scope>NUCLEOTIDE SEQUENCE [LARGE SCALE GENOMIC DNA]</scope>
    <source>
        <strain evidence="1 2">DSM 45015</strain>
    </source>
</reference>
<dbReference type="Proteomes" id="UP000317422">
    <property type="component" value="Unassembled WGS sequence"/>
</dbReference>
<dbReference type="Pfam" id="PF08962">
    <property type="entry name" value="Rv2632c-like"/>
    <property type="match status" value="1"/>
</dbReference>
<sequence>MVVGQHLGGKMHTMKRWNVDILLSEDSEGDTARTWAEVGLDSEDGSALRGHGMARKHPLDVDVPEIGDELAVSRALADLSRQLRQVAAEDISEHTGSPWRP</sequence>
<comment type="caution">
    <text evidence="1">The sequence shown here is derived from an EMBL/GenBank/DDBJ whole genome shotgun (WGS) entry which is preliminary data.</text>
</comment>
<organism evidence="1 2">
    <name type="scientific">Haloactinospora alba</name>
    <dbReference type="NCBI Taxonomy" id="405555"/>
    <lineage>
        <taxon>Bacteria</taxon>
        <taxon>Bacillati</taxon>
        <taxon>Actinomycetota</taxon>
        <taxon>Actinomycetes</taxon>
        <taxon>Streptosporangiales</taxon>
        <taxon>Nocardiopsidaceae</taxon>
        <taxon>Haloactinospora</taxon>
    </lineage>
</organism>
<evidence type="ECO:0000313" key="2">
    <source>
        <dbReference type="Proteomes" id="UP000317422"/>
    </source>
</evidence>
<dbReference type="Gene3D" id="3.30.160.240">
    <property type="entry name" value="Rv1738"/>
    <property type="match status" value="1"/>
</dbReference>
<name>A0A543NIS3_9ACTN</name>
<dbReference type="InterPro" id="IPR038070">
    <property type="entry name" value="Rv2632c-like_sf"/>
</dbReference>
<proteinExistence type="predicted"/>
<keyword evidence="2" id="KW-1185">Reference proteome</keyword>
<dbReference type="SUPFAM" id="SSF143212">
    <property type="entry name" value="Rv2632c-like"/>
    <property type="match status" value="1"/>
</dbReference>
<protein>
    <submittedName>
        <fullName evidence="1">Uncharacterized protein DUF1876</fullName>
    </submittedName>
</protein>
<dbReference type="AlphaFoldDB" id="A0A543NIS3"/>